<dbReference type="STRING" id="6412.T1FMQ3"/>
<dbReference type="Pfam" id="PF00335">
    <property type="entry name" value="Tetraspanin"/>
    <property type="match status" value="1"/>
</dbReference>
<reference evidence="8" key="3">
    <citation type="submission" date="2015-06" db="UniProtKB">
        <authorList>
            <consortium name="EnsemblMetazoa"/>
        </authorList>
    </citation>
    <scope>IDENTIFICATION</scope>
</reference>
<feature type="transmembrane region" description="Helical" evidence="6">
    <location>
        <begin position="216"/>
        <end position="239"/>
    </location>
</feature>
<dbReference type="KEGG" id="hro:HELRODRAFT_185361"/>
<keyword evidence="9" id="KW-1185">Reference proteome</keyword>
<organism evidence="8 9">
    <name type="scientific">Helobdella robusta</name>
    <name type="common">Californian leech</name>
    <dbReference type="NCBI Taxonomy" id="6412"/>
    <lineage>
        <taxon>Eukaryota</taxon>
        <taxon>Metazoa</taxon>
        <taxon>Spiralia</taxon>
        <taxon>Lophotrochozoa</taxon>
        <taxon>Annelida</taxon>
        <taxon>Clitellata</taxon>
        <taxon>Hirudinea</taxon>
        <taxon>Rhynchobdellida</taxon>
        <taxon>Glossiphoniidae</taxon>
        <taxon>Helobdella</taxon>
    </lineage>
</organism>
<protein>
    <recommendedName>
        <fullName evidence="6">Tetraspanin</fullName>
    </recommendedName>
</protein>
<reference evidence="7 9" key="2">
    <citation type="journal article" date="2013" name="Nature">
        <title>Insights into bilaterian evolution from three spiralian genomes.</title>
        <authorList>
            <person name="Simakov O."/>
            <person name="Marletaz F."/>
            <person name="Cho S.J."/>
            <person name="Edsinger-Gonzales E."/>
            <person name="Havlak P."/>
            <person name="Hellsten U."/>
            <person name="Kuo D.H."/>
            <person name="Larsson T."/>
            <person name="Lv J."/>
            <person name="Arendt D."/>
            <person name="Savage R."/>
            <person name="Osoegawa K."/>
            <person name="de Jong P."/>
            <person name="Grimwood J."/>
            <person name="Chapman J.A."/>
            <person name="Shapiro H."/>
            <person name="Aerts A."/>
            <person name="Otillar R.P."/>
            <person name="Terry A.Y."/>
            <person name="Boore J.L."/>
            <person name="Grigoriev I.V."/>
            <person name="Lindberg D.R."/>
            <person name="Seaver E.C."/>
            <person name="Weisblat D.A."/>
            <person name="Putnam N.H."/>
            <person name="Rokhsar D.S."/>
        </authorList>
    </citation>
    <scope>NUCLEOTIDE SEQUENCE</scope>
</reference>
<dbReference type="InterPro" id="IPR000301">
    <property type="entry name" value="Tetraspanin_animals"/>
</dbReference>
<dbReference type="PANTHER" id="PTHR19282">
    <property type="entry name" value="TETRASPANIN"/>
    <property type="match status" value="1"/>
</dbReference>
<evidence type="ECO:0000256" key="5">
    <source>
        <dbReference type="ARBA" id="ARBA00023136"/>
    </source>
</evidence>
<dbReference type="Gene3D" id="1.10.1450.10">
    <property type="entry name" value="Tetraspanin"/>
    <property type="match status" value="1"/>
</dbReference>
<proteinExistence type="inferred from homology"/>
<sequence length="251" mass="27873">MVSKAMKCGKYVFFVLNLILFVAGIALIVAGVLVQSKFNDYFAFFSGKVNYASLFIIVVGVIIFWVAFFGCCGSFKENRTMMIVYMIMVVLVIILEIALVVAAHFNSAQIEDKMASKMRETIPKYDLSNHEQGIGFTWDKLQKTLKCCGVQIISDWYDGNSQMEYLQTVPDSCCIEPSVGCGKVGNHSLTSEYVKDTYNIQGCAPALKMKFKDNEIIIIGVISGLAVLKLIMAIHAALLAKAFSKEYQTVQ</sequence>
<comment type="similarity">
    <text evidence="2 6">Belongs to the tetraspanin (TM4SF) family.</text>
</comment>
<feature type="transmembrane region" description="Helical" evidence="6">
    <location>
        <begin position="82"/>
        <end position="105"/>
    </location>
</feature>
<dbReference type="FunFam" id="1.10.1450.10:FF:000066">
    <property type="entry name" value="Tetraspanin"/>
    <property type="match status" value="1"/>
</dbReference>
<feature type="transmembrane region" description="Helical" evidence="6">
    <location>
        <begin position="12"/>
        <end position="34"/>
    </location>
</feature>
<dbReference type="FunCoup" id="T1FMQ3">
    <property type="interactions" value="185"/>
</dbReference>
<gene>
    <name evidence="8" type="primary">20210102</name>
    <name evidence="7" type="ORF">HELRODRAFT_185361</name>
</gene>
<keyword evidence="4 6" id="KW-1133">Transmembrane helix</keyword>
<dbReference type="GO" id="GO:0005886">
    <property type="term" value="C:plasma membrane"/>
    <property type="evidence" value="ECO:0000318"/>
    <property type="project" value="GO_Central"/>
</dbReference>
<reference evidence="9" key="1">
    <citation type="submission" date="2012-12" db="EMBL/GenBank/DDBJ databases">
        <authorList>
            <person name="Hellsten U."/>
            <person name="Grimwood J."/>
            <person name="Chapman J.A."/>
            <person name="Shapiro H."/>
            <person name="Aerts A."/>
            <person name="Otillar R.P."/>
            <person name="Terry A.Y."/>
            <person name="Boore J.L."/>
            <person name="Simakov O."/>
            <person name="Marletaz F."/>
            <person name="Cho S.-J."/>
            <person name="Edsinger-Gonzales E."/>
            <person name="Havlak P."/>
            <person name="Kuo D.-H."/>
            <person name="Larsson T."/>
            <person name="Lv J."/>
            <person name="Arendt D."/>
            <person name="Savage R."/>
            <person name="Osoegawa K."/>
            <person name="de Jong P."/>
            <person name="Lindberg D.R."/>
            <person name="Seaver E.C."/>
            <person name="Weisblat D.A."/>
            <person name="Putnam N.H."/>
            <person name="Grigoriev I.V."/>
            <person name="Rokhsar D.S."/>
        </authorList>
    </citation>
    <scope>NUCLEOTIDE SEQUENCE</scope>
</reference>
<dbReference type="OrthoDB" id="10033535at2759"/>
<dbReference type="PANTHER" id="PTHR19282:SF456">
    <property type="entry name" value="CD63 MOLECULE"/>
    <property type="match status" value="1"/>
</dbReference>
<evidence type="ECO:0000256" key="2">
    <source>
        <dbReference type="ARBA" id="ARBA00006840"/>
    </source>
</evidence>
<dbReference type="InterPro" id="IPR008952">
    <property type="entry name" value="Tetraspanin_EC2_sf"/>
</dbReference>
<comment type="subcellular location">
    <subcellularLocation>
        <location evidence="1 6">Membrane</location>
        <topology evidence="1 6">Multi-pass membrane protein</topology>
    </subcellularLocation>
</comment>
<evidence type="ECO:0000313" key="7">
    <source>
        <dbReference type="EMBL" id="ESO09549.1"/>
    </source>
</evidence>
<evidence type="ECO:0000313" key="8">
    <source>
        <dbReference type="EnsemblMetazoa" id="HelroP185361"/>
    </source>
</evidence>
<name>T1FMQ3_HELRO</name>
<dbReference type="InterPro" id="IPR018499">
    <property type="entry name" value="Tetraspanin/Peripherin"/>
</dbReference>
<evidence type="ECO:0000313" key="9">
    <source>
        <dbReference type="Proteomes" id="UP000015101"/>
    </source>
</evidence>
<dbReference type="PRINTS" id="PR00259">
    <property type="entry name" value="TMFOUR"/>
</dbReference>
<evidence type="ECO:0000256" key="3">
    <source>
        <dbReference type="ARBA" id="ARBA00022692"/>
    </source>
</evidence>
<evidence type="ECO:0000256" key="1">
    <source>
        <dbReference type="ARBA" id="ARBA00004141"/>
    </source>
</evidence>
<dbReference type="EMBL" id="AMQM01002985">
    <property type="status" value="NOT_ANNOTATED_CDS"/>
    <property type="molecule type" value="Genomic_DNA"/>
</dbReference>
<dbReference type="GeneID" id="20210102"/>
<dbReference type="PIRSF" id="PIRSF002419">
    <property type="entry name" value="Tetraspanin"/>
    <property type="match status" value="1"/>
</dbReference>
<dbReference type="SUPFAM" id="SSF48652">
    <property type="entry name" value="Tetraspanin"/>
    <property type="match status" value="1"/>
</dbReference>
<keyword evidence="3 6" id="KW-0812">Transmembrane</keyword>
<dbReference type="eggNOG" id="KOG3882">
    <property type="taxonomic scope" value="Eukaryota"/>
</dbReference>
<dbReference type="EnsemblMetazoa" id="HelroT185361">
    <property type="protein sequence ID" value="HelroP185361"/>
    <property type="gene ID" value="HelroG185361"/>
</dbReference>
<dbReference type="OMA" id="FNDYFAF"/>
<evidence type="ECO:0000256" key="4">
    <source>
        <dbReference type="ARBA" id="ARBA00022989"/>
    </source>
</evidence>
<keyword evidence="5 6" id="KW-0472">Membrane</keyword>
<dbReference type="HOGENOM" id="CLU_055524_6_1_1"/>
<dbReference type="AlphaFoldDB" id="T1FMQ3"/>
<accession>T1FMQ3</accession>
<dbReference type="InParanoid" id="T1FMQ3"/>
<dbReference type="RefSeq" id="XP_009012642.1">
    <property type="nucleotide sequence ID" value="XM_009014394.1"/>
</dbReference>
<evidence type="ECO:0000256" key="6">
    <source>
        <dbReference type="RuleBase" id="RU361218"/>
    </source>
</evidence>
<dbReference type="Proteomes" id="UP000015101">
    <property type="component" value="Unassembled WGS sequence"/>
</dbReference>
<feature type="transmembrane region" description="Helical" evidence="6">
    <location>
        <begin position="54"/>
        <end position="75"/>
    </location>
</feature>
<dbReference type="EMBL" id="KB095959">
    <property type="protein sequence ID" value="ESO09549.1"/>
    <property type="molecule type" value="Genomic_DNA"/>
</dbReference>
<dbReference type="CTD" id="20210102"/>